<sequence length="206" mass="21089">MRETAGKLNRGWLAVIGIVALLLGVVGILLASGAASGIASATGTGFEPAGPGDTALPEDFQSIFAPPVAAVIVSVVAVVVGLLALAWLLAQLPRLHQAGTFRLNSGDNADGMTSCEPDVLTDAVEADVERLDGVQAASALLRGSASQPDLTLDVGIDPRADVRAIIEQIHSSVIPDFETAVGAPLSRNALLINVSNRPARDKTTVV</sequence>
<feature type="transmembrane region" description="Helical" evidence="1">
    <location>
        <begin position="63"/>
        <end position="90"/>
    </location>
</feature>
<dbReference type="Proteomes" id="UP000323410">
    <property type="component" value="Unassembled WGS sequence"/>
</dbReference>
<dbReference type="AlphaFoldDB" id="A0A5D0XUD2"/>
<comment type="caution">
    <text evidence="2">The sequence shown here is derived from an EMBL/GenBank/DDBJ whole genome shotgun (WGS) entry which is preliminary data.</text>
</comment>
<gene>
    <name evidence="2" type="ORF">FQ377_03270</name>
</gene>
<evidence type="ECO:0008006" key="4">
    <source>
        <dbReference type="Google" id="ProtNLM"/>
    </source>
</evidence>
<dbReference type="EMBL" id="VSLD01000001">
    <property type="protein sequence ID" value="TYD00475.1"/>
    <property type="molecule type" value="Genomic_DNA"/>
</dbReference>
<evidence type="ECO:0000313" key="2">
    <source>
        <dbReference type="EMBL" id="TYD00475.1"/>
    </source>
</evidence>
<accession>A0A5D0XUD2</accession>
<proteinExistence type="predicted"/>
<keyword evidence="3" id="KW-1185">Reference proteome</keyword>
<feature type="transmembrane region" description="Helical" evidence="1">
    <location>
        <begin position="12"/>
        <end position="43"/>
    </location>
</feature>
<name>A0A5D0XUD2_9MICC</name>
<dbReference type="RefSeq" id="WP_148599777.1">
    <property type="nucleotide sequence ID" value="NZ_VSLD01000001.1"/>
</dbReference>
<keyword evidence="1" id="KW-0472">Membrane</keyword>
<keyword evidence="1" id="KW-0812">Transmembrane</keyword>
<evidence type="ECO:0000256" key="1">
    <source>
        <dbReference type="SAM" id="Phobius"/>
    </source>
</evidence>
<protein>
    <recommendedName>
        <fullName evidence="4">Alkaline shock response membrane anchor protein AmaP</fullName>
    </recommendedName>
</protein>
<keyword evidence="1" id="KW-1133">Transmembrane helix</keyword>
<evidence type="ECO:0000313" key="3">
    <source>
        <dbReference type="Proteomes" id="UP000323410"/>
    </source>
</evidence>
<reference evidence="2 3" key="1">
    <citation type="submission" date="2019-08" db="EMBL/GenBank/DDBJ databases">
        <title>Genone of Arthrobacter echini P9.</title>
        <authorList>
            <person name="Bowman J.P."/>
        </authorList>
    </citation>
    <scope>NUCLEOTIDE SEQUENCE [LARGE SCALE GENOMIC DNA]</scope>
    <source>
        <strain evidence="2 3">P9</strain>
    </source>
</reference>
<dbReference type="OrthoDB" id="4878398at2"/>
<organism evidence="2 3">
    <name type="scientific">Arthrobacter echini</name>
    <dbReference type="NCBI Taxonomy" id="1529066"/>
    <lineage>
        <taxon>Bacteria</taxon>
        <taxon>Bacillati</taxon>
        <taxon>Actinomycetota</taxon>
        <taxon>Actinomycetes</taxon>
        <taxon>Micrococcales</taxon>
        <taxon>Micrococcaceae</taxon>
        <taxon>Arthrobacter</taxon>
    </lineage>
</organism>